<gene>
    <name evidence="1" type="ORF">BaRGS_00013506</name>
</gene>
<protein>
    <submittedName>
        <fullName evidence="1">Uncharacterized protein</fullName>
    </submittedName>
</protein>
<sequence>MASRGITVIDDCQRDARSRCRLPHRTNLDVDRWPWTLRLTEDPVSRRLFIYFRSVILTQLLHFCNHASISSRAHNQGRVLQELSVRGESSTGTVSQGREFYRNCQSGEREFYRNCQSGEREFYRNCQSGEREFYRNCQSGEREFYRNCQSGEKEFYRNCQSGGREFYRNCQSGEREFYRNCQSGGREFYRNCQSGGREFYRNCQSGGREFYRNCQSGGKEFYRNCQSGGREFYRNCQSGGREFYRNCQSGGREFYRNCQSGEREFYRNCQSGERVLQELSVGGESSTGTVSQGREFYRGRLHNMAAGTDQIEDLPELHHVSFSSRQSPDGLCTHYSSVVDPWPQNCVCSVGLCLSRGLGRVLDRTVRWERQRPSLRVSLSVSALPFCCLV</sequence>
<name>A0ABD0L894_9CAEN</name>
<dbReference type="EMBL" id="JACVVK020000076">
    <property type="protein sequence ID" value="KAK7495324.1"/>
    <property type="molecule type" value="Genomic_DNA"/>
</dbReference>
<keyword evidence="2" id="KW-1185">Reference proteome</keyword>
<comment type="caution">
    <text evidence="1">The sequence shown here is derived from an EMBL/GenBank/DDBJ whole genome shotgun (WGS) entry which is preliminary data.</text>
</comment>
<dbReference type="AlphaFoldDB" id="A0ABD0L894"/>
<reference evidence="1 2" key="1">
    <citation type="journal article" date="2023" name="Sci. Data">
        <title>Genome assembly of the Korean intertidal mud-creeper Batillaria attramentaria.</title>
        <authorList>
            <person name="Patra A.K."/>
            <person name="Ho P.T."/>
            <person name="Jun S."/>
            <person name="Lee S.J."/>
            <person name="Kim Y."/>
            <person name="Won Y.J."/>
        </authorList>
    </citation>
    <scope>NUCLEOTIDE SEQUENCE [LARGE SCALE GENOMIC DNA]</scope>
    <source>
        <strain evidence="1">Wonlab-2016</strain>
    </source>
</reference>
<proteinExistence type="predicted"/>
<evidence type="ECO:0000313" key="2">
    <source>
        <dbReference type="Proteomes" id="UP001519460"/>
    </source>
</evidence>
<feature type="non-terminal residue" evidence="1">
    <location>
        <position position="390"/>
    </location>
</feature>
<evidence type="ECO:0000313" key="1">
    <source>
        <dbReference type="EMBL" id="KAK7495324.1"/>
    </source>
</evidence>
<organism evidence="1 2">
    <name type="scientific">Batillaria attramentaria</name>
    <dbReference type="NCBI Taxonomy" id="370345"/>
    <lineage>
        <taxon>Eukaryota</taxon>
        <taxon>Metazoa</taxon>
        <taxon>Spiralia</taxon>
        <taxon>Lophotrochozoa</taxon>
        <taxon>Mollusca</taxon>
        <taxon>Gastropoda</taxon>
        <taxon>Caenogastropoda</taxon>
        <taxon>Sorbeoconcha</taxon>
        <taxon>Cerithioidea</taxon>
        <taxon>Batillariidae</taxon>
        <taxon>Batillaria</taxon>
    </lineage>
</organism>
<accession>A0ABD0L894</accession>
<dbReference type="Proteomes" id="UP001519460">
    <property type="component" value="Unassembled WGS sequence"/>
</dbReference>